<evidence type="ECO:0008006" key="3">
    <source>
        <dbReference type="Google" id="ProtNLM"/>
    </source>
</evidence>
<proteinExistence type="predicted"/>
<accession>F2J5M1</accession>
<dbReference type="PATRIC" id="fig|991905.3.peg.1721"/>
<evidence type="ECO:0000313" key="1">
    <source>
        <dbReference type="EMBL" id="ADZ70105.1"/>
    </source>
</evidence>
<name>F2J5M1_POLGS</name>
<dbReference type="Proteomes" id="UP000008130">
    <property type="component" value="Chromosome"/>
</dbReference>
<organism evidence="1 2">
    <name type="scientific">Polymorphum gilvum (strain LMG 25793 / CGMCC 1.9160 / SL003B-26A1)</name>
    <dbReference type="NCBI Taxonomy" id="991905"/>
    <lineage>
        <taxon>Bacteria</taxon>
        <taxon>Pseudomonadati</taxon>
        <taxon>Pseudomonadota</taxon>
        <taxon>Alphaproteobacteria</taxon>
        <taxon>Rhodobacterales</taxon>
        <taxon>Paracoccaceae</taxon>
        <taxon>Polymorphum</taxon>
    </lineage>
</organism>
<protein>
    <recommendedName>
        <fullName evidence="3">Phage related protein</fullName>
    </recommendedName>
</protein>
<dbReference type="OrthoDB" id="7858662at2"/>
<dbReference type="RefSeq" id="WP_013652422.1">
    <property type="nucleotide sequence ID" value="NC_015259.1"/>
</dbReference>
<dbReference type="AlphaFoldDB" id="F2J5M1"/>
<reference evidence="1 2" key="1">
    <citation type="journal article" date="2011" name="J. Bacteriol.">
        <title>Complete genome sequence of Polymorphum gilvum SL003B-26A1T, a crude oil-degrading bacterium from oil-polluted saline soil.</title>
        <authorList>
            <person name="Li S.G."/>
            <person name="Tang Y.Q."/>
            <person name="Nie Y."/>
            <person name="Cai M."/>
            <person name="Wu X.L."/>
        </authorList>
    </citation>
    <scope>NUCLEOTIDE SEQUENCE [LARGE SCALE GENOMIC DNA]</scope>
    <source>
        <strain evidence="2">LMG 25793 / CGMCC 1.9160 / SL003B-26A1</strain>
    </source>
</reference>
<gene>
    <name evidence="1" type="ordered locus">SL003B_1677</name>
</gene>
<dbReference type="STRING" id="991905.SL003B_1677"/>
<dbReference type="KEGG" id="pgv:SL003B_1677"/>
<evidence type="ECO:0000313" key="2">
    <source>
        <dbReference type="Proteomes" id="UP000008130"/>
    </source>
</evidence>
<keyword evidence="2" id="KW-1185">Reference proteome</keyword>
<dbReference type="HOGENOM" id="CLU_176097_0_0_5"/>
<dbReference type="EMBL" id="CP002568">
    <property type="protein sequence ID" value="ADZ70105.1"/>
    <property type="molecule type" value="Genomic_DNA"/>
</dbReference>
<sequence length="101" mass="11601">MTGGKYDDYLEQRGRLIILQQLACEFNGHMHEERIQGILDRYLISRSIEWVRTQLRKLSELGAVKLQQDGGKLIAGLTRVGRDHIERRSPLDGVAWPDDEA</sequence>